<proteinExistence type="predicted"/>
<reference evidence="1 2" key="1">
    <citation type="submission" date="2018-03" db="EMBL/GenBank/DDBJ databases">
        <title>Genomic Encyclopedia of Archaeal and Bacterial Type Strains, Phase II (KMG-II): from individual species to whole genera.</title>
        <authorList>
            <person name="Goeker M."/>
        </authorList>
    </citation>
    <scope>NUCLEOTIDE SEQUENCE [LARGE SCALE GENOMIC DNA]</scope>
    <source>
        <strain evidence="1 2">DSM 27929</strain>
    </source>
</reference>
<dbReference type="Proteomes" id="UP000238157">
    <property type="component" value="Unassembled WGS sequence"/>
</dbReference>
<comment type="caution">
    <text evidence="1">The sequence shown here is derived from an EMBL/GenBank/DDBJ whole genome shotgun (WGS) entry which is preliminary data.</text>
</comment>
<accession>A0A2T0WLS2</accession>
<evidence type="ECO:0000313" key="2">
    <source>
        <dbReference type="Proteomes" id="UP000238157"/>
    </source>
</evidence>
<gene>
    <name evidence="1" type="ORF">CLW00_106281</name>
</gene>
<keyword evidence="2" id="KW-1185">Reference proteome</keyword>
<dbReference type="OrthoDB" id="981781at2"/>
<sequence length="83" mass="9842">MTEEEFDLLDELYFVQHYSYLKETLAWEDSKLLETLSSLHQKTYIKCLTAPDAEIFDQVDFQEKGKELYYLATKKGLMEHNAI</sequence>
<name>A0A2T0WLS2_9BACT</name>
<evidence type="ECO:0000313" key="1">
    <source>
        <dbReference type="EMBL" id="PRY87653.1"/>
    </source>
</evidence>
<dbReference type="AlphaFoldDB" id="A0A2T0WLS2"/>
<protein>
    <submittedName>
        <fullName evidence="1">Uncharacterized protein</fullName>
    </submittedName>
</protein>
<dbReference type="RefSeq" id="WP_106133934.1">
    <property type="nucleotide sequence ID" value="NZ_PVTR01000006.1"/>
</dbReference>
<dbReference type="EMBL" id="PVTR01000006">
    <property type="protein sequence ID" value="PRY87653.1"/>
    <property type="molecule type" value="Genomic_DNA"/>
</dbReference>
<organism evidence="1 2">
    <name type="scientific">Mongoliibacter ruber</name>
    <dbReference type="NCBI Taxonomy" id="1750599"/>
    <lineage>
        <taxon>Bacteria</taxon>
        <taxon>Pseudomonadati</taxon>
        <taxon>Bacteroidota</taxon>
        <taxon>Cytophagia</taxon>
        <taxon>Cytophagales</taxon>
        <taxon>Cyclobacteriaceae</taxon>
        <taxon>Mongoliibacter</taxon>
    </lineage>
</organism>